<dbReference type="AlphaFoldDB" id="A0A380WDI4"/>
<dbReference type="EMBL" id="UFSM01000001">
    <property type="protein sequence ID" value="SUU87069.1"/>
    <property type="molecule type" value="Genomic_DNA"/>
</dbReference>
<reference evidence="1 2" key="1">
    <citation type="submission" date="2018-06" db="EMBL/GenBank/DDBJ databases">
        <authorList>
            <consortium name="Pathogen Informatics"/>
            <person name="Doyle S."/>
        </authorList>
    </citation>
    <scope>NUCLEOTIDE SEQUENCE [LARGE SCALE GENOMIC DNA]</scope>
    <source>
        <strain evidence="1 2">NCTC10684</strain>
    </source>
</reference>
<gene>
    <name evidence="1" type="ORF">NCTC10684_00260</name>
</gene>
<accession>A0A380WDI4</accession>
<evidence type="ECO:0000313" key="1">
    <source>
        <dbReference type="EMBL" id="SUU87069.1"/>
    </source>
</evidence>
<sequence>MKILTANRLTDGEAVWFAVDGSWAETIDVAETVGDKAGEARLEAIGKAAYDNNEVVDVNLIDVSVVNDAIQPLRLREVIRAAGPSNRLDLGKQARPAAGAA</sequence>
<proteinExistence type="predicted"/>
<dbReference type="OrthoDB" id="9815695at2"/>
<dbReference type="RefSeq" id="WP_115729631.1">
    <property type="nucleotide sequence ID" value="NZ_BAAAVY010000011.1"/>
</dbReference>
<evidence type="ECO:0000313" key="2">
    <source>
        <dbReference type="Proteomes" id="UP000254701"/>
    </source>
</evidence>
<dbReference type="Pfam" id="PF11011">
    <property type="entry name" value="DUF2849"/>
    <property type="match status" value="1"/>
</dbReference>
<organism evidence="1 2">
    <name type="scientific">Aminobacter aminovorans</name>
    <name type="common">Chelatobacter heintzii</name>
    <dbReference type="NCBI Taxonomy" id="83263"/>
    <lineage>
        <taxon>Bacteria</taxon>
        <taxon>Pseudomonadati</taxon>
        <taxon>Pseudomonadota</taxon>
        <taxon>Alphaproteobacteria</taxon>
        <taxon>Hyphomicrobiales</taxon>
        <taxon>Phyllobacteriaceae</taxon>
        <taxon>Aminobacter</taxon>
    </lineage>
</organism>
<dbReference type="Proteomes" id="UP000254701">
    <property type="component" value="Unassembled WGS sequence"/>
</dbReference>
<protein>
    <submittedName>
        <fullName evidence="1">Protein of uncharacterized function (DUF2849)</fullName>
    </submittedName>
</protein>
<dbReference type="InterPro" id="IPR021270">
    <property type="entry name" value="DUF2849"/>
</dbReference>
<name>A0A380WDI4_AMIAI</name>